<feature type="compositionally biased region" description="Basic and acidic residues" evidence="3">
    <location>
        <begin position="204"/>
        <end position="221"/>
    </location>
</feature>
<feature type="region of interest" description="Disordered" evidence="3">
    <location>
        <begin position="58"/>
        <end position="83"/>
    </location>
</feature>
<evidence type="ECO:0000256" key="3">
    <source>
        <dbReference type="SAM" id="MobiDB-lite"/>
    </source>
</evidence>
<feature type="compositionally biased region" description="Acidic residues" evidence="3">
    <location>
        <begin position="7"/>
        <end position="33"/>
    </location>
</feature>
<feature type="compositionally biased region" description="Basic and acidic residues" evidence="3">
    <location>
        <begin position="324"/>
        <end position="333"/>
    </location>
</feature>
<name>A0ABD1SVA8_9LAMI</name>
<dbReference type="Proteomes" id="UP001604336">
    <property type="component" value="Unassembled WGS sequence"/>
</dbReference>
<reference evidence="5" key="1">
    <citation type="submission" date="2024-07" db="EMBL/GenBank/DDBJ databases">
        <title>Two chromosome-level genome assemblies of Korean endemic species Abeliophyllum distichum and Forsythia ovata (Oleaceae).</title>
        <authorList>
            <person name="Jang H."/>
        </authorList>
    </citation>
    <scope>NUCLEOTIDE SEQUENCE [LARGE SCALE GENOMIC DNA]</scope>
</reference>
<feature type="compositionally biased region" description="Basic and acidic residues" evidence="3">
    <location>
        <begin position="72"/>
        <end position="83"/>
    </location>
</feature>
<comment type="similarity">
    <text evidence="1">Belongs to the SPT2 family.</text>
</comment>
<dbReference type="AlphaFoldDB" id="A0ABD1SVA8"/>
<feature type="compositionally biased region" description="Polar residues" evidence="3">
    <location>
        <begin position="191"/>
        <end position="202"/>
    </location>
</feature>
<keyword evidence="5" id="KW-1185">Reference proteome</keyword>
<keyword evidence="2" id="KW-0175">Coiled coil</keyword>
<evidence type="ECO:0000313" key="4">
    <source>
        <dbReference type="EMBL" id="KAL2504314.1"/>
    </source>
</evidence>
<dbReference type="Pfam" id="PF08243">
    <property type="entry name" value="SPT2"/>
    <property type="match status" value="1"/>
</dbReference>
<proteinExistence type="inferred from homology"/>
<feature type="compositionally biased region" description="Polar residues" evidence="3">
    <location>
        <begin position="117"/>
        <end position="132"/>
    </location>
</feature>
<dbReference type="EMBL" id="JBFOLK010000006">
    <property type="protein sequence ID" value="KAL2504314.1"/>
    <property type="molecule type" value="Genomic_DNA"/>
</dbReference>
<feature type="compositionally biased region" description="Polar residues" evidence="3">
    <location>
        <begin position="244"/>
        <end position="254"/>
    </location>
</feature>
<dbReference type="SMART" id="SM00784">
    <property type="entry name" value="SPT2"/>
    <property type="match status" value="1"/>
</dbReference>
<accession>A0ABD1SVA8</accession>
<gene>
    <name evidence="4" type="ORF">Adt_19935</name>
</gene>
<dbReference type="PANTHER" id="PTHR22691">
    <property type="entry name" value="YEAST SPT2-RELATED"/>
    <property type="match status" value="1"/>
</dbReference>
<sequence length="456" mass="51127">MRGYDRDEYEDLDEYEDDGEEYEEEGGGEEYQEEEAHQPTQEELEYLELRQRLKETFRKQMKKELGTANPSSRDKNNALRKDNYGSFFGPSLPVIAARVIQESKSLLENPNLAARVSKSNHSIQANKSSASATAGLKPRVDHPSRVTNVVKTKVEMLKNTRDYSFLLSDDAEVPAPMKNPPPRNASAPNSEARSAQLPQRSKQPAKDSGKKAFTGHLERKPMPAGGQTRPKVGSEKLAPASKLSMGSKQKLGMNNGSGPGRPVGTKVTPSRNPAATTGKKVTAPVAKSSMPGERKPTPSRLQPQVHKPNPSHLQSSVPKKPLIQRKESRETSKAKVIPKQPMSSSRPQVKPLPPKSSARGTLADEQHPKRKPVSRYDENSDDDVQAISMIRKMFGYNPNKYRDDDDDSDMEANFDDILAEEKRSAKIARKEDEEQLRLIEEEERRERMRLAKRQKR</sequence>
<dbReference type="PANTHER" id="PTHR22691:SF8">
    <property type="entry name" value="PROTEIN SPT2 HOMOLOG"/>
    <property type="match status" value="1"/>
</dbReference>
<evidence type="ECO:0000313" key="5">
    <source>
        <dbReference type="Proteomes" id="UP001604336"/>
    </source>
</evidence>
<evidence type="ECO:0000256" key="2">
    <source>
        <dbReference type="ARBA" id="ARBA00023054"/>
    </source>
</evidence>
<dbReference type="InterPro" id="IPR013256">
    <property type="entry name" value="Chromatin_SPT2"/>
</dbReference>
<feature type="region of interest" description="Disordered" evidence="3">
    <location>
        <begin position="1"/>
        <end position="42"/>
    </location>
</feature>
<organism evidence="4 5">
    <name type="scientific">Abeliophyllum distichum</name>
    <dbReference type="NCBI Taxonomy" id="126358"/>
    <lineage>
        <taxon>Eukaryota</taxon>
        <taxon>Viridiplantae</taxon>
        <taxon>Streptophyta</taxon>
        <taxon>Embryophyta</taxon>
        <taxon>Tracheophyta</taxon>
        <taxon>Spermatophyta</taxon>
        <taxon>Magnoliopsida</taxon>
        <taxon>eudicotyledons</taxon>
        <taxon>Gunneridae</taxon>
        <taxon>Pentapetalae</taxon>
        <taxon>asterids</taxon>
        <taxon>lamiids</taxon>
        <taxon>Lamiales</taxon>
        <taxon>Oleaceae</taxon>
        <taxon>Forsythieae</taxon>
        <taxon>Abeliophyllum</taxon>
    </lineage>
</organism>
<protein>
    <submittedName>
        <fullName evidence="4">SPT2 chromatin protein</fullName>
    </submittedName>
</protein>
<feature type="region of interest" description="Disordered" evidence="3">
    <location>
        <begin position="116"/>
        <end position="147"/>
    </location>
</feature>
<comment type="caution">
    <text evidence="4">The sequence shown here is derived from an EMBL/GenBank/DDBJ whole genome shotgun (WGS) entry which is preliminary data.</text>
</comment>
<feature type="region of interest" description="Disordered" evidence="3">
    <location>
        <begin position="168"/>
        <end position="384"/>
    </location>
</feature>
<evidence type="ECO:0000256" key="1">
    <source>
        <dbReference type="ARBA" id="ARBA00006461"/>
    </source>
</evidence>